<feature type="compositionally biased region" description="Pro residues" evidence="1">
    <location>
        <begin position="140"/>
        <end position="149"/>
    </location>
</feature>
<reference evidence="2" key="1">
    <citation type="submission" date="2020-11" db="EMBL/GenBank/DDBJ databases">
        <title>Connecting structure to function with the recovery of over 1000 high-quality activated sludge metagenome-assembled genomes encoding full-length rRNA genes using long-read sequencing.</title>
        <authorList>
            <person name="Singleton C.M."/>
            <person name="Petriglieri F."/>
            <person name="Kristensen J.M."/>
            <person name="Kirkegaard R.H."/>
            <person name="Michaelsen T.Y."/>
            <person name="Andersen M.H."/>
            <person name="Karst S.M."/>
            <person name="Dueholm M.S."/>
            <person name="Nielsen P.H."/>
            <person name="Albertsen M."/>
        </authorList>
    </citation>
    <scope>NUCLEOTIDE SEQUENCE</scope>
    <source>
        <strain evidence="2">Fred_18-Q3-R57-64_BAT3C.431</strain>
    </source>
</reference>
<dbReference type="Proteomes" id="UP000596004">
    <property type="component" value="Chromosome"/>
</dbReference>
<protein>
    <submittedName>
        <fullName evidence="2">Uncharacterized protein</fullName>
    </submittedName>
</protein>
<feature type="region of interest" description="Disordered" evidence="1">
    <location>
        <begin position="138"/>
        <end position="197"/>
    </location>
</feature>
<evidence type="ECO:0000313" key="2">
    <source>
        <dbReference type="EMBL" id="QQR92820.1"/>
    </source>
</evidence>
<evidence type="ECO:0000256" key="1">
    <source>
        <dbReference type="SAM" id="MobiDB-lite"/>
    </source>
</evidence>
<proteinExistence type="predicted"/>
<feature type="compositionally biased region" description="Low complexity" evidence="1">
    <location>
        <begin position="185"/>
        <end position="197"/>
    </location>
</feature>
<sequence length="272" mass="28582">MSPDKPKSGVINALSRILHLHQLPDTPPSTLTTSAPAPRVAPVLGGQGPAIPPAYEGKPYVIPEARRAVIPPSTVPASRVEMPAAAPRMEPVAVPPQPLQRTTPAITPARPTLARPATASPTAHSVWPFPAPWIKSTPKATPPAAPATIPPSASAPAPAAKPVTTPVKFPAPTPIVRNPTTATKPVSVPPASTAAPVSASMPVAPDAIVTNFDRILDIVRLQKSIKLDELTKRLAMNEEKIAEELQTLEDNGLIEVRYPAFGEPIIYFKNAS</sequence>
<dbReference type="AlphaFoldDB" id="A0A7T9DKB3"/>
<gene>
    <name evidence="2" type="ORF">IPJ89_01080</name>
</gene>
<accession>A0A7T9DKB3</accession>
<feature type="compositionally biased region" description="Low complexity" evidence="1">
    <location>
        <begin position="150"/>
        <end position="168"/>
    </location>
</feature>
<organism evidence="2">
    <name type="scientific">Candidatus Iainarchaeum sp</name>
    <dbReference type="NCBI Taxonomy" id="3101447"/>
    <lineage>
        <taxon>Archaea</taxon>
        <taxon>Candidatus Iainarchaeota</taxon>
        <taxon>Candidatus Iainarchaeia</taxon>
        <taxon>Candidatus Iainarchaeales</taxon>
        <taxon>Candidatus Iainarchaeaceae</taxon>
        <taxon>Candidatus Iainarchaeum</taxon>
    </lineage>
</organism>
<name>A0A7T9DKB3_9ARCH</name>
<dbReference type="EMBL" id="CP064981">
    <property type="protein sequence ID" value="QQR92820.1"/>
    <property type="molecule type" value="Genomic_DNA"/>
</dbReference>